<sequence>MSRNQRPKPRLIIGRQGTGKTLRFYKILADCYPKKIVIKSLISVKFANKAVLEKEYDILGVDEVATINDLFYLAKVSLTSTIKVVVAAQLVKDEIPKDLLSLFEVIDMDEETEILKPATDENNN</sequence>
<dbReference type="EMBL" id="JBHULC010000009">
    <property type="protein sequence ID" value="MFD2521391.1"/>
    <property type="molecule type" value="Genomic_DNA"/>
</dbReference>
<dbReference type="SUPFAM" id="SSF52540">
    <property type="entry name" value="P-loop containing nucleoside triphosphate hydrolases"/>
    <property type="match status" value="1"/>
</dbReference>
<organism evidence="1 2">
    <name type="scientific">Emticicia soli</name>
    <dbReference type="NCBI Taxonomy" id="2027878"/>
    <lineage>
        <taxon>Bacteria</taxon>
        <taxon>Pseudomonadati</taxon>
        <taxon>Bacteroidota</taxon>
        <taxon>Cytophagia</taxon>
        <taxon>Cytophagales</taxon>
        <taxon>Leadbetterellaceae</taxon>
        <taxon>Emticicia</taxon>
    </lineage>
</organism>
<proteinExistence type="predicted"/>
<dbReference type="InterPro" id="IPR027417">
    <property type="entry name" value="P-loop_NTPase"/>
</dbReference>
<keyword evidence="2" id="KW-1185">Reference proteome</keyword>
<dbReference type="Proteomes" id="UP001597510">
    <property type="component" value="Unassembled WGS sequence"/>
</dbReference>
<dbReference type="RefSeq" id="WP_340236954.1">
    <property type="nucleotide sequence ID" value="NZ_JBBEWC010000007.1"/>
</dbReference>
<comment type="caution">
    <text evidence="1">The sequence shown here is derived from an EMBL/GenBank/DDBJ whole genome shotgun (WGS) entry which is preliminary data.</text>
</comment>
<reference evidence="2" key="1">
    <citation type="journal article" date="2019" name="Int. J. Syst. Evol. Microbiol.">
        <title>The Global Catalogue of Microorganisms (GCM) 10K type strain sequencing project: providing services to taxonomists for standard genome sequencing and annotation.</title>
        <authorList>
            <consortium name="The Broad Institute Genomics Platform"/>
            <consortium name="The Broad Institute Genome Sequencing Center for Infectious Disease"/>
            <person name="Wu L."/>
            <person name="Ma J."/>
        </authorList>
    </citation>
    <scope>NUCLEOTIDE SEQUENCE [LARGE SCALE GENOMIC DNA]</scope>
    <source>
        <strain evidence="2">KCTC 52344</strain>
    </source>
</reference>
<accession>A0ABW5J9A5</accession>
<protein>
    <submittedName>
        <fullName evidence="1">Uncharacterized protein</fullName>
    </submittedName>
</protein>
<evidence type="ECO:0000313" key="1">
    <source>
        <dbReference type="EMBL" id="MFD2521391.1"/>
    </source>
</evidence>
<gene>
    <name evidence="1" type="ORF">ACFSR2_10875</name>
</gene>
<evidence type="ECO:0000313" key="2">
    <source>
        <dbReference type="Proteomes" id="UP001597510"/>
    </source>
</evidence>
<name>A0ABW5J9A5_9BACT</name>